<evidence type="ECO:0000256" key="1">
    <source>
        <dbReference type="SAM" id="MobiDB-lite"/>
    </source>
</evidence>
<accession>A0AAD7J463</accession>
<reference evidence="2" key="1">
    <citation type="submission" date="2023-03" db="EMBL/GenBank/DDBJ databases">
        <title>Massive genome expansion in bonnet fungi (Mycena s.s.) driven by repeated elements and novel gene families across ecological guilds.</title>
        <authorList>
            <consortium name="Lawrence Berkeley National Laboratory"/>
            <person name="Harder C.B."/>
            <person name="Miyauchi S."/>
            <person name="Viragh M."/>
            <person name="Kuo A."/>
            <person name="Thoen E."/>
            <person name="Andreopoulos B."/>
            <person name="Lu D."/>
            <person name="Skrede I."/>
            <person name="Drula E."/>
            <person name="Henrissat B."/>
            <person name="Morin E."/>
            <person name="Kohler A."/>
            <person name="Barry K."/>
            <person name="LaButti K."/>
            <person name="Morin E."/>
            <person name="Salamov A."/>
            <person name="Lipzen A."/>
            <person name="Mereny Z."/>
            <person name="Hegedus B."/>
            <person name="Baldrian P."/>
            <person name="Stursova M."/>
            <person name="Weitz H."/>
            <person name="Taylor A."/>
            <person name="Grigoriev I.V."/>
            <person name="Nagy L.G."/>
            <person name="Martin F."/>
            <person name="Kauserud H."/>
        </authorList>
    </citation>
    <scope>NUCLEOTIDE SEQUENCE</scope>
    <source>
        <strain evidence="2">CBHHK182m</strain>
    </source>
</reference>
<name>A0AAD7J463_9AGAR</name>
<gene>
    <name evidence="2" type="ORF">B0H16DRAFT_1721702</name>
</gene>
<feature type="region of interest" description="Disordered" evidence="1">
    <location>
        <begin position="1"/>
        <end position="104"/>
    </location>
</feature>
<proteinExistence type="predicted"/>
<dbReference type="AlphaFoldDB" id="A0AAD7J463"/>
<dbReference type="Proteomes" id="UP001215598">
    <property type="component" value="Unassembled WGS sequence"/>
</dbReference>
<dbReference type="EMBL" id="JARKIB010000046">
    <property type="protein sequence ID" value="KAJ7756641.1"/>
    <property type="molecule type" value="Genomic_DNA"/>
</dbReference>
<evidence type="ECO:0000313" key="3">
    <source>
        <dbReference type="Proteomes" id="UP001215598"/>
    </source>
</evidence>
<protein>
    <submittedName>
        <fullName evidence="2">Uncharacterized protein</fullName>
    </submittedName>
</protein>
<feature type="compositionally biased region" description="Basic residues" evidence="1">
    <location>
        <begin position="74"/>
        <end position="90"/>
    </location>
</feature>
<organism evidence="2 3">
    <name type="scientific">Mycena metata</name>
    <dbReference type="NCBI Taxonomy" id="1033252"/>
    <lineage>
        <taxon>Eukaryota</taxon>
        <taxon>Fungi</taxon>
        <taxon>Dikarya</taxon>
        <taxon>Basidiomycota</taxon>
        <taxon>Agaricomycotina</taxon>
        <taxon>Agaricomycetes</taxon>
        <taxon>Agaricomycetidae</taxon>
        <taxon>Agaricales</taxon>
        <taxon>Marasmiineae</taxon>
        <taxon>Mycenaceae</taxon>
        <taxon>Mycena</taxon>
    </lineage>
</organism>
<keyword evidence="3" id="KW-1185">Reference proteome</keyword>
<evidence type="ECO:0000313" key="2">
    <source>
        <dbReference type="EMBL" id="KAJ7756641.1"/>
    </source>
</evidence>
<sequence length="117" mass="12747">MLFRDYSAPSPKRDQASPFVPAYRQPPPALPRSAVVRRSLARSTRRPQHEPGTSSFPQDPSPPSPMSSSPYVLHGHRCFRISTPRARRLPPPRPPPSCAGVKNPAPKLAVPLAAVAL</sequence>
<comment type="caution">
    <text evidence="2">The sequence shown here is derived from an EMBL/GenBank/DDBJ whole genome shotgun (WGS) entry which is preliminary data.</text>
</comment>